<dbReference type="InterPro" id="IPR026961">
    <property type="entry name" value="PGG_dom"/>
</dbReference>
<dbReference type="PANTHER" id="PTHR24186">
    <property type="entry name" value="PROTEIN PHOSPHATASE 1 REGULATORY SUBUNIT"/>
    <property type="match status" value="1"/>
</dbReference>
<dbReference type="Pfam" id="PF13962">
    <property type="entry name" value="PGG"/>
    <property type="match status" value="1"/>
</dbReference>
<evidence type="ECO:0000256" key="7">
    <source>
        <dbReference type="ARBA" id="ARBA00023136"/>
    </source>
</evidence>
<feature type="transmembrane region" description="Helical" evidence="9">
    <location>
        <begin position="873"/>
        <end position="901"/>
    </location>
</feature>
<comment type="caution">
    <text evidence="11">The sequence shown here is derived from an EMBL/GenBank/DDBJ whole genome shotgun (WGS) entry which is preliminary data.</text>
</comment>
<evidence type="ECO:0000256" key="8">
    <source>
        <dbReference type="PROSITE-ProRule" id="PRU00023"/>
    </source>
</evidence>
<evidence type="ECO:0000256" key="4">
    <source>
        <dbReference type="ARBA" id="ARBA00022737"/>
    </source>
</evidence>
<keyword evidence="7 9" id="KW-0472">Membrane</keyword>
<dbReference type="Proteomes" id="UP001293593">
    <property type="component" value="Unassembled WGS sequence"/>
</dbReference>
<dbReference type="InterPro" id="IPR002110">
    <property type="entry name" value="Ankyrin_rpt"/>
</dbReference>
<keyword evidence="6 8" id="KW-0040">ANK repeat</keyword>
<reference evidence="11" key="1">
    <citation type="submission" date="2023-10" db="EMBL/GenBank/DDBJ databases">
        <title>Chromosome-level genome of the transformable northern wattle, Acacia crassicarpa.</title>
        <authorList>
            <person name="Massaro I."/>
            <person name="Sinha N.R."/>
            <person name="Poethig S."/>
            <person name="Leichty A.R."/>
        </authorList>
    </citation>
    <scope>NUCLEOTIDE SEQUENCE</scope>
    <source>
        <strain evidence="11">Acra3RX</strain>
        <tissue evidence="11">Leaf</tissue>
    </source>
</reference>
<evidence type="ECO:0000256" key="9">
    <source>
        <dbReference type="SAM" id="Phobius"/>
    </source>
</evidence>
<keyword evidence="4" id="KW-0677">Repeat</keyword>
<evidence type="ECO:0000313" key="12">
    <source>
        <dbReference type="Proteomes" id="UP001293593"/>
    </source>
</evidence>
<organism evidence="11 12">
    <name type="scientific">Acacia crassicarpa</name>
    <name type="common">northern wattle</name>
    <dbReference type="NCBI Taxonomy" id="499986"/>
    <lineage>
        <taxon>Eukaryota</taxon>
        <taxon>Viridiplantae</taxon>
        <taxon>Streptophyta</taxon>
        <taxon>Embryophyta</taxon>
        <taxon>Tracheophyta</taxon>
        <taxon>Spermatophyta</taxon>
        <taxon>Magnoliopsida</taxon>
        <taxon>eudicotyledons</taxon>
        <taxon>Gunneridae</taxon>
        <taxon>Pentapetalae</taxon>
        <taxon>rosids</taxon>
        <taxon>fabids</taxon>
        <taxon>Fabales</taxon>
        <taxon>Fabaceae</taxon>
        <taxon>Caesalpinioideae</taxon>
        <taxon>mimosoid clade</taxon>
        <taxon>Acacieae</taxon>
        <taxon>Acacia</taxon>
    </lineage>
</organism>
<dbReference type="PANTHER" id="PTHR24186:SF46">
    <property type="entry name" value="PROTEIN ACCELERATED CELL DEATH 6-LIKE"/>
    <property type="match status" value="1"/>
</dbReference>
<name>A0AAE1JHE2_9FABA</name>
<proteinExistence type="predicted"/>
<dbReference type="EMBL" id="JAWXYG010000005">
    <property type="protein sequence ID" value="KAK4270597.1"/>
    <property type="molecule type" value="Genomic_DNA"/>
</dbReference>
<feature type="transmembrane region" description="Helical" evidence="9">
    <location>
        <begin position="907"/>
        <end position="932"/>
    </location>
</feature>
<feature type="transmembrane region" description="Helical" evidence="9">
    <location>
        <begin position="802"/>
        <end position="822"/>
    </location>
</feature>
<accession>A0AAE1JHE2</accession>
<evidence type="ECO:0000256" key="3">
    <source>
        <dbReference type="ARBA" id="ARBA00022692"/>
    </source>
</evidence>
<dbReference type="PROSITE" id="PS50297">
    <property type="entry name" value="ANK_REP_REGION"/>
    <property type="match status" value="2"/>
</dbReference>
<dbReference type="GO" id="GO:0005886">
    <property type="term" value="C:plasma membrane"/>
    <property type="evidence" value="ECO:0007669"/>
    <property type="project" value="UniProtKB-SubCell"/>
</dbReference>
<evidence type="ECO:0000259" key="10">
    <source>
        <dbReference type="Pfam" id="PF13962"/>
    </source>
</evidence>
<feature type="transmembrane region" description="Helical" evidence="9">
    <location>
        <begin position="842"/>
        <end position="866"/>
    </location>
</feature>
<dbReference type="InterPro" id="IPR036770">
    <property type="entry name" value="Ankyrin_rpt-contain_sf"/>
</dbReference>
<dbReference type="SUPFAM" id="SSF48403">
    <property type="entry name" value="Ankyrin repeat"/>
    <property type="match status" value="1"/>
</dbReference>
<dbReference type="Gene3D" id="1.25.40.20">
    <property type="entry name" value="Ankyrin repeat-containing domain"/>
    <property type="match status" value="1"/>
</dbReference>
<evidence type="ECO:0000256" key="1">
    <source>
        <dbReference type="ARBA" id="ARBA00004141"/>
    </source>
</evidence>
<dbReference type="PROSITE" id="PS50088">
    <property type="entry name" value="ANK_REPEAT"/>
    <property type="match status" value="2"/>
</dbReference>
<comment type="subcellular location">
    <subcellularLocation>
        <location evidence="2">Cell membrane</location>
        <topology evidence="2">Peripheral membrane protein</topology>
        <orientation evidence="2">Cytoplasmic side</orientation>
    </subcellularLocation>
    <subcellularLocation>
        <location evidence="1">Membrane</location>
        <topology evidence="1">Multi-pass membrane protein</topology>
    </subcellularLocation>
</comment>
<evidence type="ECO:0000256" key="5">
    <source>
        <dbReference type="ARBA" id="ARBA00022989"/>
    </source>
</evidence>
<protein>
    <recommendedName>
        <fullName evidence="10">PGG domain-containing protein</fullName>
    </recommendedName>
</protein>
<evidence type="ECO:0000256" key="6">
    <source>
        <dbReference type="ARBA" id="ARBA00023043"/>
    </source>
</evidence>
<dbReference type="Pfam" id="PF12796">
    <property type="entry name" value="Ank_2"/>
    <property type="match status" value="2"/>
</dbReference>
<gene>
    <name evidence="11" type="ORF">QN277_019384</name>
</gene>
<dbReference type="AlphaFoldDB" id="A0AAE1JHE2"/>
<feature type="repeat" description="ANK" evidence="8">
    <location>
        <begin position="637"/>
        <end position="659"/>
    </location>
</feature>
<feature type="repeat" description="ANK" evidence="8">
    <location>
        <begin position="671"/>
        <end position="694"/>
    </location>
</feature>
<sequence length="973" mass="107924">MSASSRGRGYVLFSWPGESNTEIFRGSGHRKYVFSSSSEASHVAIVFEECHGIHGGGRAFKVKTYQRESSESSDEEKAPPRVGMAMGDMQMQPVGLSRELALAVPLPVMGREGMKMEVVRSRSDKKISPSGLKHKLMERDSSEDPILGSMAMGDMQMQSVGLSRELAPAVPAMGMEDMKMELMRSELAPAVPAMGMEDMKMELVRSELAPAVPAMGMEDMKMESVRSELAPAVDSMGMEDMKMESVRSELAPAVSSMGMEDMKMESVRSELAPAVSSMGMEDMKMESVRSELAPLVPSMGMEDMKMESVRSELAPAVPLMGVEDMKMELARSQGDNEISPSDLKPELMEQEHGPNKDLNLLTAAYVSMDSNVSTSNKDFIVPDHAIYKQRTPLGNTVLHLAAAHGNNAMVEKVAQQAPHLFTVTNHNYDTALHAAAREGHGSTIHSLFNTWLPFLRRETDGHHEDQPTLQMMLLVSLTLLRNKQGNTFFHEAFMVNPHNGAQIFKAFQDSFMKGSSDLEADFKKIVNHLAVFAINKEGKSLLYVAIEAGSNHVVDQLLDICIQYDLKPQGKSPFIPALTNRNMDMLQTILTKKPNWIHLRNKEGRLPLHQAASLGYHEAVSYLVKKCSSCIMERDNHGFFPIHLACSRGHVKVVEELLKYYPDPTEMLDKNGRTLLHVAAKSGKYELVRYILQHPKLIIMINQKDKYGDTPLHLATRHWHPKIVHSLTWDSRVNLALQNQENQTALDIADLMHDKNPSLAQRLTWIALQSTGTPRSSARFSNDTIVGAKNESPSTEQYKDRIGTLMLVSTLIITASFAAGFAMPAGVDQGTAVMLNHVMFHLFILSLTISVFGAIITTIILMWAYLDDLQLMLLALTCAMPVLGISLMTLSLAFLAGVYLVVSKLSWLATTFVVLSVVLIFMVVFLYALFWLPSSSTIPVIRYISYYPFLLYAEIAEGKIDATHTGSRTCNTL</sequence>
<feature type="domain" description="PGG" evidence="10">
    <location>
        <begin position="796"/>
        <end position="901"/>
    </location>
</feature>
<keyword evidence="12" id="KW-1185">Reference proteome</keyword>
<dbReference type="SMART" id="SM00248">
    <property type="entry name" value="ANK"/>
    <property type="match status" value="8"/>
</dbReference>
<keyword evidence="5 9" id="KW-1133">Transmembrane helix</keyword>
<evidence type="ECO:0000256" key="2">
    <source>
        <dbReference type="ARBA" id="ARBA00004413"/>
    </source>
</evidence>
<keyword evidence="3 9" id="KW-0812">Transmembrane</keyword>
<evidence type="ECO:0000313" key="11">
    <source>
        <dbReference type="EMBL" id="KAK4270597.1"/>
    </source>
</evidence>